<keyword evidence="1" id="KW-1133">Transmembrane helix</keyword>
<organism evidence="2">
    <name type="scientific">Absidia glauca</name>
    <name type="common">Pin mould</name>
    <dbReference type="NCBI Taxonomy" id="4829"/>
    <lineage>
        <taxon>Eukaryota</taxon>
        <taxon>Fungi</taxon>
        <taxon>Fungi incertae sedis</taxon>
        <taxon>Mucoromycota</taxon>
        <taxon>Mucoromycotina</taxon>
        <taxon>Mucoromycetes</taxon>
        <taxon>Mucorales</taxon>
        <taxon>Cunninghamellaceae</taxon>
        <taxon>Absidia</taxon>
    </lineage>
</organism>
<dbReference type="InParanoid" id="A0A163LVX5"/>
<sequence>MTLRTTPSLYNNLERRTQGNLILLTVLSISVLPGLTFAFCFNAPIYDRMGWQRISALWNHDWIDLDMD</sequence>
<gene>
    <name evidence="2" type="primary">ABSGL_02659.1 scaffold 3684</name>
</gene>
<evidence type="ECO:0000313" key="2">
    <source>
        <dbReference type="EMBL" id="SAL97188.1"/>
    </source>
</evidence>
<name>A0A163LVX5_ABSGL</name>
<protein>
    <submittedName>
        <fullName evidence="2">Uncharacterized protein</fullName>
    </submittedName>
</protein>
<accession>A0A163LVX5</accession>
<keyword evidence="1" id="KW-0472">Membrane</keyword>
<evidence type="ECO:0000256" key="1">
    <source>
        <dbReference type="SAM" id="Phobius"/>
    </source>
</evidence>
<proteinExistence type="predicted"/>
<keyword evidence="1" id="KW-0812">Transmembrane</keyword>
<feature type="transmembrane region" description="Helical" evidence="1">
    <location>
        <begin position="20"/>
        <end position="43"/>
    </location>
</feature>
<dbReference type="AlphaFoldDB" id="A0A163LVX5"/>
<dbReference type="EMBL" id="LT551602">
    <property type="protein sequence ID" value="SAL97188.1"/>
    <property type="molecule type" value="Genomic_DNA"/>
</dbReference>
<dbReference type="Proteomes" id="UP000078561">
    <property type="component" value="Unassembled WGS sequence"/>
</dbReference>
<evidence type="ECO:0000313" key="3">
    <source>
        <dbReference type="Proteomes" id="UP000078561"/>
    </source>
</evidence>
<reference evidence="2" key="1">
    <citation type="submission" date="2016-04" db="EMBL/GenBank/DDBJ databases">
        <authorList>
            <person name="Evans L.H."/>
            <person name="Alamgir A."/>
            <person name="Owens N."/>
            <person name="Weber N.D."/>
            <person name="Virtaneva K."/>
            <person name="Barbian K."/>
            <person name="Babar A."/>
            <person name="Rosenke K."/>
        </authorList>
    </citation>
    <scope>NUCLEOTIDE SEQUENCE [LARGE SCALE GENOMIC DNA]</scope>
    <source>
        <strain evidence="2">CBS 101.48</strain>
    </source>
</reference>
<keyword evidence="3" id="KW-1185">Reference proteome</keyword>